<evidence type="ECO:0000256" key="2">
    <source>
        <dbReference type="ARBA" id="ARBA00005063"/>
    </source>
</evidence>
<dbReference type="InterPro" id="IPR005814">
    <property type="entry name" value="Aminotrans_3"/>
</dbReference>
<keyword evidence="5 9" id="KW-0949">S-adenosyl-L-methionine</keyword>
<dbReference type="Gene3D" id="3.40.640.10">
    <property type="entry name" value="Type I PLP-dependent aspartate aminotransferase-like (Major domain)"/>
    <property type="match status" value="1"/>
</dbReference>
<dbReference type="Gene3D" id="3.90.1150.10">
    <property type="entry name" value="Aspartate Aminotransferase, domain 1"/>
    <property type="match status" value="1"/>
</dbReference>
<gene>
    <name evidence="9 10" type="primary">bioA</name>
</gene>
<evidence type="ECO:0000256" key="9">
    <source>
        <dbReference type="HAMAP-Rule" id="MF_00834"/>
    </source>
</evidence>
<evidence type="ECO:0000256" key="6">
    <source>
        <dbReference type="ARBA" id="ARBA00022756"/>
    </source>
</evidence>
<feature type="binding site" evidence="9">
    <location>
        <position position="145"/>
    </location>
    <ligand>
        <name>substrate</name>
    </ligand>
</feature>
<comment type="subunit">
    <text evidence="9">Homodimer.</text>
</comment>
<dbReference type="STRING" id="36870.gene:10368955"/>
<dbReference type="NCBIfam" id="TIGR00508">
    <property type="entry name" value="bioA"/>
    <property type="match status" value="1"/>
</dbReference>
<dbReference type="Pfam" id="PF00202">
    <property type="entry name" value="Aminotran_3"/>
    <property type="match status" value="1"/>
</dbReference>
<accession>Q8D2A2</accession>
<dbReference type="InterPro" id="IPR015424">
    <property type="entry name" value="PyrdxlP-dep_Trfase"/>
</dbReference>
<dbReference type="GO" id="GO:0005737">
    <property type="term" value="C:cytoplasm"/>
    <property type="evidence" value="ECO:0007669"/>
    <property type="project" value="UniProtKB-SubCell"/>
</dbReference>
<feature type="binding site" evidence="9">
    <location>
        <position position="246"/>
    </location>
    <ligand>
        <name>pyridoxal 5'-phosphate</name>
        <dbReference type="ChEBI" id="CHEBI:597326"/>
    </ligand>
</feature>
<feature type="modified residue" description="N6-(pyridoxal phosphate)lysine" evidence="9">
    <location>
        <position position="275"/>
    </location>
</feature>
<keyword evidence="3 9" id="KW-0032">Aminotransferase</keyword>
<feature type="binding site" evidence="9">
    <location>
        <begin position="309"/>
        <end position="310"/>
    </location>
    <ligand>
        <name>pyridoxal 5'-phosphate</name>
        <dbReference type="ChEBI" id="CHEBI:597326"/>
    </ligand>
</feature>
<feature type="binding site" evidence="9">
    <location>
        <position position="392"/>
    </location>
    <ligand>
        <name>substrate</name>
    </ligand>
</feature>
<evidence type="ECO:0000313" key="11">
    <source>
        <dbReference type="Proteomes" id="UP000000562"/>
    </source>
</evidence>
<keyword evidence="4 9" id="KW-0808">Transferase</keyword>
<dbReference type="OrthoDB" id="9801052at2"/>
<comment type="function">
    <text evidence="9">Catalyzes the transfer of the alpha-amino group from S-adenosyl-L-methionine (SAM) to 7-keto-8-aminopelargonic acid (KAPA) to form 7,8-diaminopelargonic acid (DAPA). It is the only aminotransferase known to utilize SAM as an amino donor.</text>
</comment>
<dbReference type="HAMAP" id="MF_00834">
    <property type="entry name" value="BioA"/>
    <property type="match status" value="1"/>
</dbReference>
<dbReference type="GO" id="GO:0030170">
    <property type="term" value="F:pyridoxal phosphate binding"/>
    <property type="evidence" value="ECO:0007669"/>
    <property type="project" value="UniProtKB-UniRule"/>
</dbReference>
<dbReference type="InterPro" id="IPR005815">
    <property type="entry name" value="BioA"/>
</dbReference>
<evidence type="ECO:0000313" key="10">
    <source>
        <dbReference type="EMBL" id="BAC24598.1"/>
    </source>
</evidence>
<dbReference type="FunFam" id="3.40.640.10:FF:000041">
    <property type="entry name" value="Adenosylmethionine-8-amino-7-oxononanoate aminotransferase"/>
    <property type="match status" value="1"/>
</dbReference>
<keyword evidence="6 9" id="KW-0093">Biotin biosynthesis</keyword>
<protein>
    <recommendedName>
        <fullName evidence="9">Adenosylmethionine-8-amino-7-oxononanoate aminotransferase</fullName>
        <ecNumber evidence="9">2.6.1.62</ecNumber>
    </recommendedName>
    <alternativeName>
        <fullName evidence="9">7,8-diamino-pelargonic acid aminotransferase</fullName>
        <shortName evidence="9">DAPA AT</shortName>
        <shortName evidence="9">DAPA aminotransferase</shortName>
    </alternativeName>
    <alternativeName>
        <fullName evidence="9">7,8-diaminononanoate synthase</fullName>
        <shortName evidence="9">DANS</shortName>
    </alternativeName>
    <alternativeName>
        <fullName evidence="9">Diaminopelargonic acid synthase</fullName>
    </alternativeName>
</protein>
<feature type="site" description="Participates in the substrate recognition with KAPA and in a stacking interaction with the adenine ring of SAM" evidence="9">
    <location>
        <position position="17"/>
    </location>
</feature>
<name>Q8D2A2_WIGBR</name>
<dbReference type="eggNOG" id="COG0161">
    <property type="taxonomic scope" value="Bacteria"/>
</dbReference>
<evidence type="ECO:0000256" key="3">
    <source>
        <dbReference type="ARBA" id="ARBA00022576"/>
    </source>
</evidence>
<keyword evidence="9" id="KW-0963">Cytoplasm</keyword>
<proteinExistence type="inferred from homology"/>
<keyword evidence="7 9" id="KW-0663">Pyridoxal phosphate</keyword>
<dbReference type="GO" id="GO:0009102">
    <property type="term" value="P:biotin biosynthetic process"/>
    <property type="evidence" value="ECO:0007669"/>
    <property type="project" value="UniProtKB-UniRule"/>
</dbReference>
<dbReference type="InterPro" id="IPR015421">
    <property type="entry name" value="PyrdxlP-dep_Trfase_major"/>
</dbReference>
<dbReference type="InterPro" id="IPR015422">
    <property type="entry name" value="PyrdxlP-dep_Trfase_small"/>
</dbReference>
<comment type="pathway">
    <text evidence="2 9">Cofactor biosynthesis; biotin biosynthesis; 7,8-diaminononanoate from 8-amino-7-oxononanoate (SAM route): step 1/1.</text>
</comment>
<dbReference type="Proteomes" id="UP000000562">
    <property type="component" value="Chromosome"/>
</dbReference>
<dbReference type="NCBIfam" id="NF005940">
    <property type="entry name" value="PRK07986.1"/>
    <property type="match status" value="1"/>
</dbReference>
<dbReference type="EMBL" id="BA000021">
    <property type="protein sequence ID" value="BAC24598.1"/>
    <property type="molecule type" value="Genomic_DNA"/>
</dbReference>
<dbReference type="AlphaFoldDB" id="Q8D2A2"/>
<dbReference type="HOGENOM" id="CLU_016922_4_3_6"/>
<dbReference type="KEGG" id="wbr:bioA"/>
<organism evidence="10 11">
    <name type="scientific">Wigglesworthia glossinidia brevipalpis</name>
    <dbReference type="NCBI Taxonomy" id="36870"/>
    <lineage>
        <taxon>Bacteria</taxon>
        <taxon>Pseudomonadati</taxon>
        <taxon>Pseudomonadota</taxon>
        <taxon>Gammaproteobacteria</taxon>
        <taxon>Enterobacterales</taxon>
        <taxon>Erwiniaceae</taxon>
        <taxon>Wigglesworthia</taxon>
    </lineage>
</organism>
<evidence type="ECO:0000256" key="8">
    <source>
        <dbReference type="ARBA" id="ARBA00048449"/>
    </source>
</evidence>
<evidence type="ECO:0000256" key="7">
    <source>
        <dbReference type="ARBA" id="ARBA00022898"/>
    </source>
</evidence>
<dbReference type="GO" id="GO:0004015">
    <property type="term" value="F:adenosylmethionine-8-amino-7-oxononanoate transaminase activity"/>
    <property type="evidence" value="ECO:0007669"/>
    <property type="project" value="UniProtKB-UniRule"/>
</dbReference>
<feature type="binding site" evidence="9">
    <location>
        <position position="275"/>
    </location>
    <ligand>
        <name>substrate</name>
    </ligand>
</feature>
<dbReference type="PANTHER" id="PTHR42684">
    <property type="entry name" value="ADENOSYLMETHIONINE-8-AMINO-7-OXONONANOATE AMINOTRANSFERASE"/>
    <property type="match status" value="1"/>
</dbReference>
<feature type="binding site" evidence="9">
    <location>
        <position position="308"/>
    </location>
    <ligand>
        <name>substrate</name>
    </ligand>
</feature>
<evidence type="ECO:0000256" key="5">
    <source>
        <dbReference type="ARBA" id="ARBA00022691"/>
    </source>
</evidence>
<comment type="similarity">
    <text evidence="9">Belongs to the class-III pyridoxal-phosphate-dependent aminotransferase family. BioA subfamily.</text>
</comment>
<comment type="subcellular location">
    <subcellularLocation>
        <location evidence="9">Cytoplasm</location>
    </subcellularLocation>
</comment>
<dbReference type="InterPro" id="IPR049704">
    <property type="entry name" value="Aminotrans_3_PPA_site"/>
</dbReference>
<reference evidence="10 11" key="1">
    <citation type="journal article" date="2002" name="Nat. Genet.">
        <title>Genome sequence of the endocellular obligate symbiont of tsetse flies, Wigglesworthia glossinidia.</title>
        <authorList>
            <person name="Akman L."/>
            <person name="Yamashita A."/>
            <person name="Watanabe H."/>
            <person name="Oshima K."/>
            <person name="Shiba T."/>
            <person name="Hattori M."/>
            <person name="Aksoy S."/>
        </authorList>
    </citation>
    <scope>NUCLEOTIDE SEQUENCE [LARGE SCALE GENOMIC DNA]</scope>
</reference>
<dbReference type="PANTHER" id="PTHR42684:SF17">
    <property type="entry name" value="ADENOSYLMETHIONINE-8-AMINO-7-OXONONANOATE AMINOTRANSFERASE"/>
    <property type="match status" value="1"/>
</dbReference>
<feature type="binding site" evidence="9">
    <location>
        <begin position="112"/>
        <end position="113"/>
    </location>
    <ligand>
        <name>pyridoxal 5'-phosphate</name>
        <dbReference type="ChEBI" id="CHEBI:597326"/>
    </ligand>
</feature>
<dbReference type="NCBIfam" id="NF004624">
    <property type="entry name" value="PRK05964.1"/>
    <property type="match status" value="1"/>
</dbReference>
<sequence length="433" mass="49611">MNINEVNFDRYYIWHPYSSITKPLKTYHVVSAKKCKLKLINGKKLIDGMSSWWTVIHGYNHPKINQAIINQIKKVSHVMFGGITHSPAIKLCKKIIKLTPKGLECVFLSDSGSVSIEVALKMALHYWFSKNERKKVKFLSLRGGYHGDTFGALSVCDPKNSMHNIYQGYLPNQEFTNTFDRKFNEKWESGDDLNLVKLIEKHHKKLAAVIIEPIVQGVGGMNFYHKQYLISIKKLCKFYKILLIVDEIATGFGRTGKLFACNYSKITPDILCIGKALTGGAITLAATITKRKVSETICNKKTPEFMHGPTFMANPLSCAASCANLSLIEEGKWIQQVKFIYQEMCKYLYPLIEHSYVKDVRILGAIGVVETKFFVNLENIQNWFVRHGAWIRPFRKLIYLIPPYIISSYELKFLIKLISLSLNDDKNFLYIKN</sequence>
<comment type="catalytic activity">
    <reaction evidence="8 9">
        <text>(8S)-8-amino-7-oxononanoate + S-adenosyl-L-methionine = S-adenosyl-4-methylsulfanyl-2-oxobutanoate + (7R,8S)-7,8-diammoniononanoate</text>
        <dbReference type="Rhea" id="RHEA:16861"/>
        <dbReference type="ChEBI" id="CHEBI:16490"/>
        <dbReference type="ChEBI" id="CHEBI:59789"/>
        <dbReference type="ChEBI" id="CHEBI:149468"/>
        <dbReference type="ChEBI" id="CHEBI:149469"/>
        <dbReference type="EC" id="2.6.1.62"/>
    </reaction>
</comment>
<dbReference type="SUPFAM" id="SSF53383">
    <property type="entry name" value="PLP-dependent transferases"/>
    <property type="match status" value="1"/>
</dbReference>
<feature type="binding site" evidence="9">
    <location>
        <position position="52"/>
    </location>
    <ligand>
        <name>substrate</name>
    </ligand>
</feature>
<evidence type="ECO:0000256" key="1">
    <source>
        <dbReference type="ARBA" id="ARBA00001933"/>
    </source>
</evidence>
<dbReference type="CDD" id="cd00610">
    <property type="entry name" value="OAT_like"/>
    <property type="match status" value="1"/>
</dbReference>
<comment type="cofactor">
    <cofactor evidence="1 9">
        <name>pyridoxal 5'-phosphate</name>
        <dbReference type="ChEBI" id="CHEBI:597326"/>
    </cofactor>
</comment>
<dbReference type="PROSITE" id="PS00600">
    <property type="entry name" value="AA_TRANSFER_CLASS_3"/>
    <property type="match status" value="1"/>
</dbReference>
<keyword evidence="11" id="KW-1185">Reference proteome</keyword>
<evidence type="ECO:0000256" key="4">
    <source>
        <dbReference type="ARBA" id="ARBA00022679"/>
    </source>
</evidence>
<dbReference type="EC" id="2.6.1.62" evidence="9"/>
<dbReference type="UniPathway" id="UPA00078">
    <property type="reaction ID" value="UER00160"/>
</dbReference>